<evidence type="ECO:0000256" key="1">
    <source>
        <dbReference type="ARBA" id="ARBA00022512"/>
    </source>
</evidence>
<keyword evidence="3 7" id="KW-0732">Signal</keyword>
<keyword evidence="6" id="KW-1133">Transmembrane helix</keyword>
<feature type="region of interest" description="Disordered" evidence="5">
    <location>
        <begin position="145"/>
        <end position="195"/>
    </location>
</feature>
<protein>
    <submittedName>
        <fullName evidence="9">LPXTG cell wall anchor domain-containing protein</fullName>
    </submittedName>
</protein>
<keyword evidence="4" id="KW-0572">Peptidoglycan-anchor</keyword>
<keyword evidence="1" id="KW-0134">Cell wall</keyword>
<dbReference type="RefSeq" id="WP_380622098.1">
    <property type="nucleotide sequence ID" value="NZ_JBHSDK010000018.1"/>
</dbReference>
<evidence type="ECO:0000256" key="5">
    <source>
        <dbReference type="SAM" id="MobiDB-lite"/>
    </source>
</evidence>
<organism evidence="9 10">
    <name type="scientific">Salininema proteolyticum</name>
    <dbReference type="NCBI Taxonomy" id="1607685"/>
    <lineage>
        <taxon>Bacteria</taxon>
        <taxon>Bacillati</taxon>
        <taxon>Actinomycetota</taxon>
        <taxon>Actinomycetes</taxon>
        <taxon>Glycomycetales</taxon>
        <taxon>Glycomycetaceae</taxon>
        <taxon>Salininema</taxon>
    </lineage>
</organism>
<comment type="caution">
    <text evidence="9">The sequence shown here is derived from an EMBL/GenBank/DDBJ whole genome shotgun (WGS) entry which is preliminary data.</text>
</comment>
<sequence>MPPKTLIRGGAAIAATAAALAFPSAAFATTTVGINDDHLDKPATEAEQGCEDGYLGEVDESLDYWVFVLPKATGDQFVSVTVTYDKGDGIQETLAIPGDGWIVEGSGDNKAVLPTEAGWTIASAEAEIEGDGKKDFFNLTHTCAATEESGENPEGPDNPDESENPDETAPAEEEGSTEEVADEGEETLPTTGASRTAVIGGAAALAAAGAGTLFFLRRRNASAEH</sequence>
<dbReference type="EMBL" id="JBHSDK010000018">
    <property type="protein sequence ID" value="MFC4336308.1"/>
    <property type="molecule type" value="Genomic_DNA"/>
</dbReference>
<dbReference type="NCBIfam" id="TIGR01167">
    <property type="entry name" value="LPXTG_anchor"/>
    <property type="match status" value="1"/>
</dbReference>
<keyword evidence="10" id="KW-1185">Reference proteome</keyword>
<dbReference type="Pfam" id="PF00746">
    <property type="entry name" value="Gram_pos_anchor"/>
    <property type="match status" value="1"/>
</dbReference>
<name>A0ABV8U0U2_9ACTN</name>
<evidence type="ECO:0000259" key="8">
    <source>
        <dbReference type="Pfam" id="PF00746"/>
    </source>
</evidence>
<proteinExistence type="predicted"/>
<dbReference type="Proteomes" id="UP001595823">
    <property type="component" value="Unassembled WGS sequence"/>
</dbReference>
<feature type="transmembrane region" description="Helical" evidence="6">
    <location>
        <begin position="197"/>
        <end position="216"/>
    </location>
</feature>
<keyword evidence="6" id="KW-0812">Transmembrane</keyword>
<feature type="signal peptide" evidence="7">
    <location>
        <begin position="1"/>
        <end position="28"/>
    </location>
</feature>
<evidence type="ECO:0000256" key="4">
    <source>
        <dbReference type="ARBA" id="ARBA00023088"/>
    </source>
</evidence>
<keyword evidence="2" id="KW-0964">Secreted</keyword>
<evidence type="ECO:0000256" key="2">
    <source>
        <dbReference type="ARBA" id="ARBA00022525"/>
    </source>
</evidence>
<gene>
    <name evidence="9" type="ORF">ACFPET_13965</name>
</gene>
<accession>A0ABV8U0U2</accession>
<evidence type="ECO:0000313" key="9">
    <source>
        <dbReference type="EMBL" id="MFC4336308.1"/>
    </source>
</evidence>
<reference evidence="10" key="1">
    <citation type="journal article" date="2019" name="Int. J. Syst. Evol. Microbiol.">
        <title>The Global Catalogue of Microorganisms (GCM) 10K type strain sequencing project: providing services to taxonomists for standard genome sequencing and annotation.</title>
        <authorList>
            <consortium name="The Broad Institute Genomics Platform"/>
            <consortium name="The Broad Institute Genome Sequencing Center for Infectious Disease"/>
            <person name="Wu L."/>
            <person name="Ma J."/>
        </authorList>
    </citation>
    <scope>NUCLEOTIDE SEQUENCE [LARGE SCALE GENOMIC DNA]</scope>
    <source>
        <strain evidence="10">IBRC-M 10908</strain>
    </source>
</reference>
<feature type="chain" id="PRO_5046791795" evidence="7">
    <location>
        <begin position="29"/>
        <end position="225"/>
    </location>
</feature>
<evidence type="ECO:0000256" key="3">
    <source>
        <dbReference type="ARBA" id="ARBA00022729"/>
    </source>
</evidence>
<evidence type="ECO:0000256" key="6">
    <source>
        <dbReference type="SAM" id="Phobius"/>
    </source>
</evidence>
<feature type="domain" description="Gram-positive cocci surface proteins LPxTG" evidence="8">
    <location>
        <begin position="185"/>
        <end position="220"/>
    </location>
</feature>
<keyword evidence="6" id="KW-0472">Membrane</keyword>
<evidence type="ECO:0000313" key="10">
    <source>
        <dbReference type="Proteomes" id="UP001595823"/>
    </source>
</evidence>
<feature type="compositionally biased region" description="Acidic residues" evidence="5">
    <location>
        <begin position="157"/>
        <end position="186"/>
    </location>
</feature>
<evidence type="ECO:0000256" key="7">
    <source>
        <dbReference type="SAM" id="SignalP"/>
    </source>
</evidence>
<dbReference type="InterPro" id="IPR019931">
    <property type="entry name" value="LPXTG_anchor"/>
</dbReference>